<dbReference type="InterPro" id="IPR020903">
    <property type="entry name" value="ENaC_CS"/>
</dbReference>
<dbReference type="Gene3D" id="1.10.287.770">
    <property type="entry name" value="YojJ-like"/>
    <property type="match status" value="1"/>
</dbReference>
<evidence type="ECO:0000313" key="14">
    <source>
        <dbReference type="Proteomes" id="UP000095283"/>
    </source>
</evidence>
<dbReference type="WBParaSite" id="Hba_05929">
    <property type="protein sequence ID" value="Hba_05929"/>
    <property type="gene ID" value="Hba_05929"/>
</dbReference>
<sequence length="293" mass="33515">MYLSFQRKMTRLPAPYGDCVPDGKTADYIYKNYEYSVEGCYRSCFQQLVLKECKCGDPRFPVPFGVTHCEAADPVANARMNELGGLHGSFRCRCQQPCSQSTYSVTYSPAKWPSLSLQIQLGSCNGTNAECNKHYKENGAMVEVFYEQLNFEMLTESEAYGFVNLLADFGGQLGLWCGISFLTCCEFVFLFLETTYMSAEHNWARLVSSENNRDPGIITNKRRKSERHSRFIVKAIDGQSYTFNRGASIRCTGRIGEAVRRKERKKGRREIKSKYLSFNVKKFRNKISVRFAL</sequence>
<evidence type="ECO:0000256" key="9">
    <source>
        <dbReference type="ARBA" id="ARBA00023136"/>
    </source>
</evidence>
<dbReference type="AlphaFoldDB" id="A0A1I7WLC2"/>
<keyword evidence="7" id="KW-0915">Sodium</keyword>
<evidence type="ECO:0000256" key="6">
    <source>
        <dbReference type="ARBA" id="ARBA00022989"/>
    </source>
</evidence>
<comment type="subcellular location">
    <subcellularLocation>
        <location evidence="1">Membrane</location>
        <topology evidence="1">Multi-pass membrane protein</topology>
    </subcellularLocation>
</comment>
<dbReference type="PRINTS" id="PR01078">
    <property type="entry name" value="AMINACHANNEL"/>
</dbReference>
<dbReference type="Gene3D" id="1.10.287.820">
    <property type="entry name" value="Acid-sensing ion channel domain"/>
    <property type="match status" value="1"/>
</dbReference>
<keyword evidence="10" id="KW-0325">Glycoprotein</keyword>
<organism evidence="14 15">
    <name type="scientific">Heterorhabditis bacteriophora</name>
    <name type="common">Entomopathogenic nematode worm</name>
    <dbReference type="NCBI Taxonomy" id="37862"/>
    <lineage>
        <taxon>Eukaryota</taxon>
        <taxon>Metazoa</taxon>
        <taxon>Ecdysozoa</taxon>
        <taxon>Nematoda</taxon>
        <taxon>Chromadorea</taxon>
        <taxon>Rhabditida</taxon>
        <taxon>Rhabditina</taxon>
        <taxon>Rhabditomorpha</taxon>
        <taxon>Strongyloidea</taxon>
        <taxon>Heterorhabditidae</taxon>
        <taxon>Heterorhabditis</taxon>
    </lineage>
</organism>
<dbReference type="InterPro" id="IPR001873">
    <property type="entry name" value="ENaC"/>
</dbReference>
<keyword evidence="11 13" id="KW-0739">Sodium transport</keyword>
<dbReference type="Proteomes" id="UP000095283">
    <property type="component" value="Unplaced"/>
</dbReference>
<evidence type="ECO:0000256" key="1">
    <source>
        <dbReference type="ARBA" id="ARBA00004141"/>
    </source>
</evidence>
<dbReference type="PANTHER" id="PTHR11690">
    <property type="entry name" value="AMILORIDE-SENSITIVE SODIUM CHANNEL-RELATED"/>
    <property type="match status" value="1"/>
</dbReference>
<keyword evidence="9" id="KW-0472">Membrane</keyword>
<keyword evidence="8 13" id="KW-0406">Ion transport</keyword>
<dbReference type="GO" id="GO:0005886">
    <property type="term" value="C:plasma membrane"/>
    <property type="evidence" value="ECO:0007669"/>
    <property type="project" value="TreeGrafter"/>
</dbReference>
<evidence type="ECO:0000256" key="12">
    <source>
        <dbReference type="ARBA" id="ARBA00023303"/>
    </source>
</evidence>
<keyword evidence="12 13" id="KW-0407">Ion channel</keyword>
<evidence type="ECO:0000256" key="11">
    <source>
        <dbReference type="ARBA" id="ARBA00023201"/>
    </source>
</evidence>
<evidence type="ECO:0000256" key="7">
    <source>
        <dbReference type="ARBA" id="ARBA00023053"/>
    </source>
</evidence>
<evidence type="ECO:0000256" key="10">
    <source>
        <dbReference type="ARBA" id="ARBA00023180"/>
    </source>
</evidence>
<proteinExistence type="inferred from homology"/>
<dbReference type="GO" id="GO:0015280">
    <property type="term" value="F:ligand-gated sodium channel activity"/>
    <property type="evidence" value="ECO:0007669"/>
    <property type="project" value="TreeGrafter"/>
</dbReference>
<keyword evidence="4 13" id="KW-0894">Sodium channel</keyword>
<dbReference type="PROSITE" id="PS01206">
    <property type="entry name" value="ASC"/>
    <property type="match status" value="1"/>
</dbReference>
<name>A0A1I7WLC2_HETBA</name>
<evidence type="ECO:0000256" key="3">
    <source>
        <dbReference type="ARBA" id="ARBA00022448"/>
    </source>
</evidence>
<evidence type="ECO:0000256" key="4">
    <source>
        <dbReference type="ARBA" id="ARBA00022461"/>
    </source>
</evidence>
<protein>
    <submittedName>
        <fullName evidence="15">Amiloride-sensitive sodium channel</fullName>
    </submittedName>
</protein>
<evidence type="ECO:0000256" key="2">
    <source>
        <dbReference type="ARBA" id="ARBA00007193"/>
    </source>
</evidence>
<accession>A0A1I7WLC2</accession>
<evidence type="ECO:0000256" key="5">
    <source>
        <dbReference type="ARBA" id="ARBA00022692"/>
    </source>
</evidence>
<reference evidence="15" key="1">
    <citation type="submission" date="2016-11" db="UniProtKB">
        <authorList>
            <consortium name="WormBaseParasite"/>
        </authorList>
    </citation>
    <scope>IDENTIFICATION</scope>
</reference>
<keyword evidence="3 13" id="KW-0813">Transport</keyword>
<evidence type="ECO:0000256" key="13">
    <source>
        <dbReference type="RuleBase" id="RU000679"/>
    </source>
</evidence>
<evidence type="ECO:0000313" key="15">
    <source>
        <dbReference type="WBParaSite" id="Hba_05929"/>
    </source>
</evidence>
<dbReference type="FunFam" id="1.10.287.770:FF:000001">
    <property type="entry name" value="Acid-sensing ion channel subunit 1"/>
    <property type="match status" value="1"/>
</dbReference>
<evidence type="ECO:0000256" key="8">
    <source>
        <dbReference type="ARBA" id="ARBA00023065"/>
    </source>
</evidence>
<comment type="similarity">
    <text evidence="2 13">Belongs to the amiloride-sensitive sodium channel (TC 1.A.6) family.</text>
</comment>
<keyword evidence="6" id="KW-1133">Transmembrane helix</keyword>
<keyword evidence="14" id="KW-1185">Reference proteome</keyword>
<dbReference type="Pfam" id="PF00858">
    <property type="entry name" value="ASC"/>
    <property type="match status" value="1"/>
</dbReference>
<keyword evidence="5 13" id="KW-0812">Transmembrane</keyword>
<dbReference type="PANTHER" id="PTHR11690:SF275">
    <property type="entry name" value="DEGENERIN MEC-4"/>
    <property type="match status" value="1"/>
</dbReference>